<protein>
    <submittedName>
        <fullName evidence="1">Uncharacterized protein</fullName>
    </submittedName>
</protein>
<gene>
    <name evidence="1" type="ORF">D3H65_28290</name>
</gene>
<evidence type="ECO:0000313" key="1">
    <source>
        <dbReference type="EMBL" id="AXY77644.1"/>
    </source>
</evidence>
<reference evidence="1 2" key="1">
    <citation type="submission" date="2018-09" db="EMBL/GenBank/DDBJ databases">
        <title>Genome sequencing of strain 6GH32-13.</title>
        <authorList>
            <person name="Weon H.-Y."/>
            <person name="Heo J."/>
            <person name="Kwon S.-W."/>
        </authorList>
    </citation>
    <scope>NUCLEOTIDE SEQUENCE [LARGE SCALE GENOMIC DNA]</scope>
    <source>
        <strain evidence="1 2">5GH32-13</strain>
    </source>
</reference>
<keyword evidence="2" id="KW-1185">Reference proteome</keyword>
<evidence type="ECO:0000313" key="2">
    <source>
        <dbReference type="Proteomes" id="UP000263900"/>
    </source>
</evidence>
<dbReference type="AlphaFoldDB" id="A0A3B7MSW2"/>
<sequence>MKYYLVASSTCCMVGIEQCTVFIVGRAQRAAFEKQYADYILMVARSREALPPARFRLYQ</sequence>
<accession>A0A3B7MSW2</accession>
<organism evidence="1 2">
    <name type="scientific">Paraflavitalea soli</name>
    <dbReference type="NCBI Taxonomy" id="2315862"/>
    <lineage>
        <taxon>Bacteria</taxon>
        <taxon>Pseudomonadati</taxon>
        <taxon>Bacteroidota</taxon>
        <taxon>Chitinophagia</taxon>
        <taxon>Chitinophagales</taxon>
        <taxon>Chitinophagaceae</taxon>
        <taxon>Paraflavitalea</taxon>
    </lineage>
</organism>
<dbReference type="KEGG" id="pseg:D3H65_28290"/>
<proteinExistence type="predicted"/>
<dbReference type="Proteomes" id="UP000263900">
    <property type="component" value="Chromosome"/>
</dbReference>
<dbReference type="EMBL" id="CP032157">
    <property type="protein sequence ID" value="AXY77644.1"/>
    <property type="molecule type" value="Genomic_DNA"/>
</dbReference>
<name>A0A3B7MSW2_9BACT</name>
<dbReference type="RefSeq" id="WP_119053517.1">
    <property type="nucleotide sequence ID" value="NZ_CP032157.1"/>
</dbReference>